<name>A0A2P4X0E0_9STRA</name>
<accession>A0A2P4X0E0</accession>
<gene>
    <name evidence="1" type="ORF">PHPALM_36256</name>
</gene>
<dbReference type="EMBL" id="NCKW01020117">
    <property type="protein sequence ID" value="POM59017.1"/>
    <property type="molecule type" value="Genomic_DNA"/>
</dbReference>
<sequence length="68" mass="7641">MSGQDRKGSDEAMLQLVALYRANHLLRLWLDLRDLGGKAFRTSTPPTMKATVPPRKVSGVWGCRNPFK</sequence>
<protein>
    <submittedName>
        <fullName evidence="1">Uncharacterized protein</fullName>
    </submittedName>
</protein>
<dbReference type="Proteomes" id="UP000237271">
    <property type="component" value="Unassembled WGS sequence"/>
</dbReference>
<keyword evidence="2" id="KW-1185">Reference proteome</keyword>
<reference evidence="1 2" key="1">
    <citation type="journal article" date="2017" name="Genome Biol. Evol.">
        <title>Phytophthora megakarya and P. palmivora, closely related causal agents of cacao black pod rot, underwent increases in genome sizes and gene numbers by different mechanisms.</title>
        <authorList>
            <person name="Ali S.S."/>
            <person name="Shao J."/>
            <person name="Lary D.J."/>
            <person name="Kronmiller B."/>
            <person name="Shen D."/>
            <person name="Strem M.D."/>
            <person name="Amoako-Attah I."/>
            <person name="Akrofi A.Y."/>
            <person name="Begoude B.A."/>
            <person name="Ten Hoopen G.M."/>
            <person name="Coulibaly K."/>
            <person name="Kebe B.I."/>
            <person name="Melnick R.L."/>
            <person name="Guiltinan M.J."/>
            <person name="Tyler B.M."/>
            <person name="Meinhardt L.W."/>
            <person name="Bailey B.A."/>
        </authorList>
    </citation>
    <scope>NUCLEOTIDE SEQUENCE [LARGE SCALE GENOMIC DNA]</scope>
    <source>
        <strain evidence="2">sbr112.9</strain>
    </source>
</reference>
<evidence type="ECO:0000313" key="2">
    <source>
        <dbReference type="Proteomes" id="UP000237271"/>
    </source>
</evidence>
<evidence type="ECO:0000313" key="1">
    <source>
        <dbReference type="EMBL" id="POM59017.1"/>
    </source>
</evidence>
<proteinExistence type="predicted"/>
<organism evidence="1 2">
    <name type="scientific">Phytophthora palmivora</name>
    <dbReference type="NCBI Taxonomy" id="4796"/>
    <lineage>
        <taxon>Eukaryota</taxon>
        <taxon>Sar</taxon>
        <taxon>Stramenopiles</taxon>
        <taxon>Oomycota</taxon>
        <taxon>Peronosporomycetes</taxon>
        <taxon>Peronosporales</taxon>
        <taxon>Peronosporaceae</taxon>
        <taxon>Phytophthora</taxon>
    </lineage>
</organism>
<dbReference type="AlphaFoldDB" id="A0A2P4X0E0"/>
<comment type="caution">
    <text evidence="1">The sequence shown here is derived from an EMBL/GenBank/DDBJ whole genome shotgun (WGS) entry which is preliminary data.</text>
</comment>